<dbReference type="Pfam" id="PF00501">
    <property type="entry name" value="AMP-binding"/>
    <property type="match status" value="1"/>
</dbReference>
<dbReference type="AlphaFoldDB" id="A0A3N1CYV7"/>
<accession>A0A3N1CYV7</accession>
<dbReference type="Pfam" id="PF13193">
    <property type="entry name" value="AMP-binding_C"/>
    <property type="match status" value="1"/>
</dbReference>
<evidence type="ECO:0000256" key="2">
    <source>
        <dbReference type="ARBA" id="ARBA00022598"/>
    </source>
</evidence>
<evidence type="ECO:0000256" key="1">
    <source>
        <dbReference type="ARBA" id="ARBA00006432"/>
    </source>
</evidence>
<reference evidence="5 6" key="1">
    <citation type="submission" date="2018-11" db="EMBL/GenBank/DDBJ databases">
        <title>Sequencing the genomes of 1000 actinobacteria strains.</title>
        <authorList>
            <person name="Klenk H.-P."/>
        </authorList>
    </citation>
    <scope>NUCLEOTIDE SEQUENCE [LARGE SCALE GENOMIC DNA]</scope>
    <source>
        <strain evidence="5 6">DSM 44254</strain>
    </source>
</reference>
<keyword evidence="2" id="KW-0436">Ligase</keyword>
<dbReference type="FunFam" id="3.30.300.30:FF:000008">
    <property type="entry name" value="2,3-dihydroxybenzoate-AMP ligase"/>
    <property type="match status" value="1"/>
</dbReference>
<dbReference type="Proteomes" id="UP000272400">
    <property type="component" value="Unassembled WGS sequence"/>
</dbReference>
<comment type="similarity">
    <text evidence="1">Belongs to the ATP-dependent AMP-binding enzyme family.</text>
</comment>
<name>A0A3N1CYV7_9ACTN</name>
<comment type="caution">
    <text evidence="5">The sequence shown here is derived from an EMBL/GenBank/DDBJ whole genome shotgun (WGS) entry which is preliminary data.</text>
</comment>
<dbReference type="PANTHER" id="PTHR43767">
    <property type="entry name" value="LONG-CHAIN-FATTY-ACID--COA LIGASE"/>
    <property type="match status" value="1"/>
</dbReference>
<sequence>MPLSVPELLRHSASSRPDALAVTGDGRPIRYGELAERSDRVADLLSALPPGSRVGYLDRNATEYFELLFGAAKAGVALVPLNFRLSPPEIQWILGDAEVSLVVTAPEHAPALAGLDVPVIEVGAPYEAWVASGRPVDPRRDASGDDLLVLMYSSGTTGRPKGVRISADGLASAADLFGACFDVDAGSRSMVPIPYFHIAGAGWALITLARGGTLVQSREPTPSSMLAQLTEHRVTHTAMVPAVIQVICEMPAAKDADFSALRQIVYGASPISEPLLARAVALFGAEFFQSYGLTETIGVTTLLGPDQHSPDNPVAGRLRSAGAAVPGMRVAVLDLATDELAGPDVVGEVVVKGPCVTPGYWRNPSATAEAFTPDGWFRTGDAGSLDADGYLYLHDRLKDLIVTGGENVYPAEVESVLAGHPAVLESAIIGIPSERWGETPLAVVVRRPGVDATEADLIAWLRDRLAHFKCPTAVEFADALPRNASGKLLKRELREPWWHNADRQVG</sequence>
<protein>
    <submittedName>
        <fullName evidence="5">Long-chain acyl-CoA synthetase</fullName>
    </submittedName>
</protein>
<dbReference type="EMBL" id="RJKE01000001">
    <property type="protein sequence ID" value="ROO86452.1"/>
    <property type="molecule type" value="Genomic_DNA"/>
</dbReference>
<gene>
    <name evidence="5" type="ORF">EDD29_4023</name>
</gene>
<dbReference type="InterPro" id="IPR042099">
    <property type="entry name" value="ANL_N_sf"/>
</dbReference>
<dbReference type="InterPro" id="IPR020845">
    <property type="entry name" value="AMP-binding_CS"/>
</dbReference>
<dbReference type="InterPro" id="IPR000873">
    <property type="entry name" value="AMP-dep_synth/lig_dom"/>
</dbReference>
<evidence type="ECO:0000259" key="3">
    <source>
        <dbReference type="Pfam" id="PF00501"/>
    </source>
</evidence>
<dbReference type="SUPFAM" id="SSF56801">
    <property type="entry name" value="Acetyl-CoA synthetase-like"/>
    <property type="match status" value="1"/>
</dbReference>
<feature type="domain" description="AMP-binding enzyme C-terminal" evidence="4">
    <location>
        <begin position="412"/>
        <end position="487"/>
    </location>
</feature>
<dbReference type="InterPro" id="IPR050237">
    <property type="entry name" value="ATP-dep_AMP-bd_enzyme"/>
</dbReference>
<evidence type="ECO:0000313" key="5">
    <source>
        <dbReference type="EMBL" id="ROO86452.1"/>
    </source>
</evidence>
<dbReference type="OrthoDB" id="9803968at2"/>
<proteinExistence type="inferred from homology"/>
<dbReference type="InterPro" id="IPR045851">
    <property type="entry name" value="AMP-bd_C_sf"/>
</dbReference>
<dbReference type="InterPro" id="IPR025110">
    <property type="entry name" value="AMP-bd_C"/>
</dbReference>
<organism evidence="5 6">
    <name type="scientific">Actinocorallia herbida</name>
    <dbReference type="NCBI Taxonomy" id="58109"/>
    <lineage>
        <taxon>Bacteria</taxon>
        <taxon>Bacillati</taxon>
        <taxon>Actinomycetota</taxon>
        <taxon>Actinomycetes</taxon>
        <taxon>Streptosporangiales</taxon>
        <taxon>Thermomonosporaceae</taxon>
        <taxon>Actinocorallia</taxon>
    </lineage>
</organism>
<dbReference type="Gene3D" id="3.30.300.30">
    <property type="match status" value="1"/>
</dbReference>
<dbReference type="RefSeq" id="WP_123665852.1">
    <property type="nucleotide sequence ID" value="NZ_RJKE01000001.1"/>
</dbReference>
<evidence type="ECO:0000259" key="4">
    <source>
        <dbReference type="Pfam" id="PF13193"/>
    </source>
</evidence>
<dbReference type="PANTHER" id="PTHR43767:SF1">
    <property type="entry name" value="NONRIBOSOMAL PEPTIDE SYNTHASE PES1 (EUROFUNG)-RELATED"/>
    <property type="match status" value="1"/>
</dbReference>
<dbReference type="Gene3D" id="3.40.50.12780">
    <property type="entry name" value="N-terminal domain of ligase-like"/>
    <property type="match status" value="1"/>
</dbReference>
<dbReference type="PROSITE" id="PS00455">
    <property type="entry name" value="AMP_BINDING"/>
    <property type="match status" value="1"/>
</dbReference>
<evidence type="ECO:0000313" key="6">
    <source>
        <dbReference type="Proteomes" id="UP000272400"/>
    </source>
</evidence>
<dbReference type="GO" id="GO:0016878">
    <property type="term" value="F:acid-thiol ligase activity"/>
    <property type="evidence" value="ECO:0007669"/>
    <property type="project" value="UniProtKB-ARBA"/>
</dbReference>
<keyword evidence="6" id="KW-1185">Reference proteome</keyword>
<feature type="domain" description="AMP-dependent synthetase/ligase" evidence="3">
    <location>
        <begin position="10"/>
        <end position="361"/>
    </location>
</feature>